<accession>A0ABQ9J5Z6</accession>
<dbReference type="PROSITE" id="PS00061">
    <property type="entry name" value="ADH_SHORT"/>
    <property type="match status" value="1"/>
</dbReference>
<name>A0ABQ9J5Z6_9CUCU</name>
<dbReference type="Gene3D" id="3.40.50.720">
    <property type="entry name" value="NAD(P)-binding Rossmann-like Domain"/>
    <property type="match status" value="1"/>
</dbReference>
<evidence type="ECO:0000313" key="4">
    <source>
        <dbReference type="EMBL" id="KAJ8973393.1"/>
    </source>
</evidence>
<dbReference type="InterPro" id="IPR053011">
    <property type="entry name" value="SDR_family_member_7"/>
</dbReference>
<evidence type="ECO:0008006" key="6">
    <source>
        <dbReference type="Google" id="ProtNLM"/>
    </source>
</evidence>
<dbReference type="Pfam" id="PF00106">
    <property type="entry name" value="adh_short"/>
    <property type="match status" value="1"/>
</dbReference>
<keyword evidence="3" id="KW-0812">Transmembrane</keyword>
<keyword evidence="3" id="KW-1133">Transmembrane helix</keyword>
<protein>
    <recommendedName>
        <fullName evidence="6">Dehydrogenase/reductase SDR family member 7</fullName>
    </recommendedName>
</protein>
<evidence type="ECO:0000256" key="2">
    <source>
        <dbReference type="RuleBase" id="RU000363"/>
    </source>
</evidence>
<comment type="caution">
    <text evidence="4">The sequence shown here is derived from an EMBL/GenBank/DDBJ whole genome shotgun (WGS) entry which is preliminary data.</text>
</comment>
<dbReference type="SUPFAM" id="SSF51735">
    <property type="entry name" value="NAD(P)-binding Rossmann-fold domains"/>
    <property type="match status" value="1"/>
</dbReference>
<evidence type="ECO:0000256" key="1">
    <source>
        <dbReference type="ARBA" id="ARBA00023002"/>
    </source>
</evidence>
<dbReference type="Proteomes" id="UP001162164">
    <property type="component" value="Unassembled WGS sequence"/>
</dbReference>
<dbReference type="EMBL" id="JAPWTJ010001182">
    <property type="protein sequence ID" value="KAJ8973393.1"/>
    <property type="molecule type" value="Genomic_DNA"/>
</dbReference>
<dbReference type="PRINTS" id="PR00080">
    <property type="entry name" value="SDRFAMILY"/>
</dbReference>
<proteinExistence type="inferred from homology"/>
<dbReference type="InterPro" id="IPR020904">
    <property type="entry name" value="Sc_DH/Rdtase_CS"/>
</dbReference>
<dbReference type="PANTHER" id="PTHR44269">
    <property type="entry name" value="DEHYDROGENASE/REDUCTASE SDR FAMILY MEMBER 7-RELATED"/>
    <property type="match status" value="1"/>
</dbReference>
<organism evidence="4 5">
    <name type="scientific">Molorchus minor</name>
    <dbReference type="NCBI Taxonomy" id="1323400"/>
    <lineage>
        <taxon>Eukaryota</taxon>
        <taxon>Metazoa</taxon>
        <taxon>Ecdysozoa</taxon>
        <taxon>Arthropoda</taxon>
        <taxon>Hexapoda</taxon>
        <taxon>Insecta</taxon>
        <taxon>Pterygota</taxon>
        <taxon>Neoptera</taxon>
        <taxon>Endopterygota</taxon>
        <taxon>Coleoptera</taxon>
        <taxon>Polyphaga</taxon>
        <taxon>Cucujiformia</taxon>
        <taxon>Chrysomeloidea</taxon>
        <taxon>Cerambycidae</taxon>
        <taxon>Lamiinae</taxon>
        <taxon>Monochamini</taxon>
        <taxon>Molorchus</taxon>
    </lineage>
</organism>
<evidence type="ECO:0000313" key="5">
    <source>
        <dbReference type="Proteomes" id="UP001162164"/>
    </source>
</evidence>
<feature type="transmembrane region" description="Helical" evidence="3">
    <location>
        <begin position="252"/>
        <end position="274"/>
    </location>
</feature>
<dbReference type="PRINTS" id="PR00081">
    <property type="entry name" value="GDHRDH"/>
</dbReference>
<keyword evidence="5" id="KW-1185">Reference proteome</keyword>
<keyword evidence="1" id="KW-0560">Oxidoreductase</keyword>
<comment type="similarity">
    <text evidence="2">Belongs to the short-chain dehydrogenases/reductases (SDR) family.</text>
</comment>
<keyword evidence="3" id="KW-0472">Membrane</keyword>
<dbReference type="PANTHER" id="PTHR44269:SF1">
    <property type="entry name" value="DEHYDROGENASE_REDUCTASE SDR FAMILY MEMBER 7"/>
    <property type="match status" value="1"/>
</dbReference>
<dbReference type="InterPro" id="IPR036291">
    <property type="entry name" value="NAD(P)-bd_dom_sf"/>
</dbReference>
<sequence>MSLSKLFFSSLGIATVAYGIIYSTILLMIDCDLELFLLTKFGKFLLQEDMKNCRGLRQHIDISRGQLKDKDVLVMHMDVLDFESHKNVFNQAVAHFGCVDILINNAGRSQRAKWEKIEISVDMEMFNLNVFAPVNLTRVALEHFKETGGGQIAIVSSIAGLFPVPYSASYTGAKHAVQGYFKSLHIEKMQDNIHVTVLCPGPTFTNFLAESFTETHGQKFNGSVQPKDRRMTAERCGYLNAVALANKTKESWMAVFPVIPLTYISVYFPTLFRLGLKIFGNKRLFNLRDSKNTEIAFNLYVVAGYLSKLMGYGDVGSGVVMVSSFFYVSYIQNTGAQGN</sequence>
<dbReference type="InterPro" id="IPR002347">
    <property type="entry name" value="SDR_fam"/>
</dbReference>
<evidence type="ECO:0000256" key="3">
    <source>
        <dbReference type="SAM" id="Phobius"/>
    </source>
</evidence>
<reference evidence="4" key="1">
    <citation type="journal article" date="2023" name="Insect Mol. Biol.">
        <title>Genome sequencing provides insights into the evolution of gene families encoding plant cell wall-degrading enzymes in longhorned beetles.</title>
        <authorList>
            <person name="Shin N.R."/>
            <person name="Okamura Y."/>
            <person name="Kirsch R."/>
            <person name="Pauchet Y."/>
        </authorList>
    </citation>
    <scope>NUCLEOTIDE SEQUENCE</scope>
    <source>
        <strain evidence="4">MMC_N1</strain>
    </source>
</reference>
<gene>
    <name evidence="4" type="ORF">NQ317_002761</name>
</gene>